<evidence type="ECO:0000313" key="3">
    <source>
        <dbReference type="EMBL" id="OLQ93227.1"/>
    </source>
</evidence>
<dbReference type="EMBL" id="MJMJ01000001">
    <property type="protein sequence ID" value="OLQ93227.1"/>
    <property type="molecule type" value="Genomic_DNA"/>
</dbReference>
<gene>
    <name evidence="2" type="ORF">BIY20_01815</name>
    <name evidence="3" type="ORF">BIY22_01680</name>
</gene>
<dbReference type="AlphaFoldDB" id="A0A1Q9HQS2"/>
<dbReference type="Gene3D" id="3.30.70.100">
    <property type="match status" value="1"/>
</dbReference>
<evidence type="ECO:0000313" key="4">
    <source>
        <dbReference type="Proteomes" id="UP000186039"/>
    </source>
</evidence>
<dbReference type="SUPFAM" id="SSF54909">
    <property type="entry name" value="Dimeric alpha+beta barrel"/>
    <property type="match status" value="1"/>
</dbReference>
<dbReference type="EMBL" id="MJMH01000184">
    <property type="protein sequence ID" value="OLQ89508.1"/>
    <property type="molecule type" value="Genomic_DNA"/>
</dbReference>
<accession>A0A1Q9HQS2</accession>
<dbReference type="InterPro" id="IPR007138">
    <property type="entry name" value="ABM_dom"/>
</dbReference>
<keyword evidence="4" id="KW-1185">Reference proteome</keyword>
<comment type="caution">
    <text evidence="3">The sequence shown here is derived from an EMBL/GenBank/DDBJ whole genome shotgun (WGS) entry which is preliminary data.</text>
</comment>
<dbReference type="InterPro" id="IPR011008">
    <property type="entry name" value="Dimeric_a/b-barrel"/>
</dbReference>
<dbReference type="Proteomes" id="UP000186039">
    <property type="component" value="Unassembled WGS sequence"/>
</dbReference>
<reference evidence="4 5" key="1">
    <citation type="submission" date="2016-09" db="EMBL/GenBank/DDBJ databases">
        <title>Genomic Taxonomy of the Vibrionaceae.</title>
        <authorList>
            <person name="Gonzalez-Castillo A."/>
            <person name="Gomez-Gil B."/>
            <person name="Enciso-Ibarra K."/>
        </authorList>
    </citation>
    <scope>NUCLEOTIDE SEQUENCE [LARGE SCALE GENOMIC DNA]</scope>
    <source>
        <strain evidence="2 4">CAIM 1902</strain>
        <strain evidence="3 5">CAIM 703</strain>
    </source>
</reference>
<evidence type="ECO:0000313" key="5">
    <source>
        <dbReference type="Proteomes" id="UP000186313"/>
    </source>
</evidence>
<dbReference type="RefSeq" id="WP_075705866.1">
    <property type="nucleotide sequence ID" value="NZ_AP019655.1"/>
</dbReference>
<proteinExistence type="predicted"/>
<dbReference type="Pfam" id="PF03992">
    <property type="entry name" value="ABM"/>
    <property type="match status" value="1"/>
</dbReference>
<organism evidence="3 5">
    <name type="scientific">Vibrio panuliri</name>
    <dbReference type="NCBI Taxonomy" id="1381081"/>
    <lineage>
        <taxon>Bacteria</taxon>
        <taxon>Pseudomonadati</taxon>
        <taxon>Pseudomonadota</taxon>
        <taxon>Gammaproteobacteria</taxon>
        <taxon>Vibrionales</taxon>
        <taxon>Vibrionaceae</taxon>
        <taxon>Vibrio</taxon>
    </lineage>
</organism>
<dbReference type="STRING" id="1381081.BIY22_01680"/>
<feature type="domain" description="ABM" evidence="1">
    <location>
        <begin position="1"/>
        <end position="66"/>
    </location>
</feature>
<evidence type="ECO:0000259" key="1">
    <source>
        <dbReference type="Pfam" id="PF03992"/>
    </source>
</evidence>
<dbReference type="OrthoDB" id="6105906at2"/>
<evidence type="ECO:0000313" key="2">
    <source>
        <dbReference type="EMBL" id="OLQ89508.1"/>
    </source>
</evidence>
<dbReference type="Proteomes" id="UP000186313">
    <property type="component" value="Unassembled WGS sequence"/>
</dbReference>
<protein>
    <recommendedName>
        <fullName evidence="1">ABM domain-containing protein</fullName>
    </recommendedName>
</protein>
<sequence>MFRVIYEWRVSLERKDEFQKIWSSVTDDIHQSVEGALGSFMLQSSDVPEKVLTVAKWRSKTDWQAFWGNSNPEKMQQMREIAERVAVETYDEIEDRTQS</sequence>
<name>A0A1Q9HQS2_9VIBR</name>